<evidence type="ECO:0000313" key="12">
    <source>
        <dbReference type="Proteomes" id="UP000269154"/>
    </source>
</evidence>
<evidence type="ECO:0000256" key="1">
    <source>
        <dbReference type="ARBA" id="ARBA00004442"/>
    </source>
</evidence>
<dbReference type="AlphaFoldDB" id="A0A3N6RLJ9"/>
<dbReference type="Pfam" id="PF08479">
    <property type="entry name" value="POTRA_2"/>
    <property type="match status" value="1"/>
</dbReference>
<keyword evidence="6" id="KW-0653">Protein transport</keyword>
<protein>
    <submittedName>
        <fullName evidence="11">ShlB/FhaC/HecB family hemolysin secretion/activation protein</fullName>
    </submittedName>
</protein>
<evidence type="ECO:0000256" key="4">
    <source>
        <dbReference type="ARBA" id="ARBA00022452"/>
    </source>
</evidence>
<evidence type="ECO:0000256" key="8">
    <source>
        <dbReference type="ARBA" id="ARBA00023237"/>
    </source>
</evidence>
<name>A0A3N6RLJ9_9CYAN</name>
<dbReference type="Proteomes" id="UP000269154">
    <property type="component" value="Unassembled WGS sequence"/>
</dbReference>
<dbReference type="PROSITE" id="PS51779">
    <property type="entry name" value="POTRA"/>
    <property type="match status" value="1"/>
</dbReference>
<reference evidence="11 12" key="1">
    <citation type="journal article" date="2018" name="ACS Chem. Biol.">
        <title>Ketoreductase domain dysfunction expands chemodiversity: malyngamide biosynthesis in the cyanobacterium Okeania hirsuta.</title>
        <authorList>
            <person name="Moss N.A."/>
            <person name="Leao T."/>
            <person name="Rankin M."/>
            <person name="McCullough T.M."/>
            <person name="Qu P."/>
            <person name="Korobeynikov A."/>
            <person name="Smith J.L."/>
            <person name="Gerwick L."/>
            <person name="Gerwick W.H."/>
        </authorList>
    </citation>
    <scope>NUCLEOTIDE SEQUENCE [LARGE SCALE GENOMIC DNA]</scope>
    <source>
        <strain evidence="11 12">PAB10Feb10-1</strain>
    </source>
</reference>
<keyword evidence="3" id="KW-0813">Transport</keyword>
<evidence type="ECO:0000256" key="3">
    <source>
        <dbReference type="ARBA" id="ARBA00022448"/>
    </source>
</evidence>
<comment type="caution">
    <text evidence="11">The sequence shown here is derived from an EMBL/GenBank/DDBJ whole genome shotgun (WGS) entry which is preliminary data.</text>
</comment>
<evidence type="ECO:0000313" key="11">
    <source>
        <dbReference type="EMBL" id="RQH37929.1"/>
    </source>
</evidence>
<organism evidence="11 12">
    <name type="scientific">Okeania hirsuta</name>
    <dbReference type="NCBI Taxonomy" id="1458930"/>
    <lineage>
        <taxon>Bacteria</taxon>
        <taxon>Bacillati</taxon>
        <taxon>Cyanobacteriota</taxon>
        <taxon>Cyanophyceae</taxon>
        <taxon>Oscillatoriophycideae</taxon>
        <taxon>Oscillatoriales</taxon>
        <taxon>Microcoleaceae</taxon>
        <taxon>Okeania</taxon>
    </lineage>
</organism>
<dbReference type="EMBL" id="RCBY01000108">
    <property type="protein sequence ID" value="RQH37929.1"/>
    <property type="molecule type" value="Genomic_DNA"/>
</dbReference>
<dbReference type="Gene3D" id="2.40.160.50">
    <property type="entry name" value="membrane protein fhac: a member of the omp85/tpsb transporter family"/>
    <property type="match status" value="1"/>
</dbReference>
<dbReference type="RefSeq" id="WP_124155003.1">
    <property type="nucleotide sequence ID" value="NZ_CAWOLW010000011.1"/>
</dbReference>
<dbReference type="GO" id="GO:0046819">
    <property type="term" value="P:protein secretion by the type V secretion system"/>
    <property type="evidence" value="ECO:0007669"/>
    <property type="project" value="TreeGrafter"/>
</dbReference>
<evidence type="ECO:0000256" key="6">
    <source>
        <dbReference type="ARBA" id="ARBA00022927"/>
    </source>
</evidence>
<keyword evidence="7" id="KW-0472">Membrane</keyword>
<feature type="region of interest" description="Disordered" evidence="9">
    <location>
        <begin position="127"/>
        <end position="194"/>
    </location>
</feature>
<accession>A0A3N6RLJ9</accession>
<sequence>MFQFITLIPTTFIIICLLANQAVSKTADVDKLWDKTSVKTKKGHCLSCKNFKLISKSTPKLIYKYQHKNLKRKILSSKLLKNQGLKLIANSKTSPQQKNIIQIQTQIQNLSNTQQRLTHPQIIDTLTPKQPSYAQNTPTNQDIRQNLPDNPRPDPNRDRFLQPLPQPTQPEEPKEEELKKSPPPQPLPDEPTQKIPVQRILVLGSTILTPEEINSLIGPLEGRLVTLLELRQIADKITEIYLERGYITSRAILPPQTITEDTVRIQVVEGILGEVQIEGTKRLQKSYIENRIRLGTGQPLDTAQLENQLRLLRGNPLFENIEASLRASENPGESILIVRVTEANPLEFSINTDNYSPPTVGSERIGSTLLHRNLTGRGDFFVASYNTTRLFSDESDVFDFIYNLPINSMNGTLQFRAAPNSNRIGQDFEGIEISGTTDVYEFSYRQPFLQTPREELAFSVGLSYQRTETFLDDQLFDDPQTPEEDGVNSTTVIRLGQDYIRRDSQGAWALRSQFNIGTNLFDATEREDPQPDGHFFSWLGQVQRVQRLSANHLLIVQGDLQLSSIPLLPYQQFIIGGGLSLRGYRQNIRSGDNGFRFSIEDRITVYRDESGLPSIQLTPFIDIGAVWNDGSNPNNEFLPDQRFLAGAGIGLIWQPLPQFDLRLDYGIPLVDLDDRGNNAQDSGFYFSVIFRPF</sequence>
<comment type="similarity">
    <text evidence="2">Belongs to the TPS (TC 1.B.20) family.</text>
</comment>
<feature type="compositionally biased region" description="Basic and acidic residues" evidence="9">
    <location>
        <begin position="151"/>
        <end position="160"/>
    </location>
</feature>
<dbReference type="OrthoDB" id="596066at2"/>
<dbReference type="GO" id="GO:0009279">
    <property type="term" value="C:cell outer membrane"/>
    <property type="evidence" value="ECO:0007669"/>
    <property type="project" value="UniProtKB-SubCell"/>
</dbReference>
<keyword evidence="12" id="KW-1185">Reference proteome</keyword>
<dbReference type="InterPro" id="IPR013686">
    <property type="entry name" value="Polypept-transport_assoc_ShlB"/>
</dbReference>
<keyword evidence="5" id="KW-0812">Transmembrane</keyword>
<dbReference type="InterPro" id="IPR005565">
    <property type="entry name" value="Hemolysn_activator_HlyB_C"/>
</dbReference>
<dbReference type="InterPro" id="IPR034746">
    <property type="entry name" value="POTRA"/>
</dbReference>
<feature type="domain" description="POTRA" evidence="10">
    <location>
        <begin position="195"/>
        <end position="270"/>
    </location>
</feature>
<dbReference type="InterPro" id="IPR051544">
    <property type="entry name" value="TPS_OM_transporter"/>
</dbReference>
<dbReference type="Gene3D" id="3.10.20.310">
    <property type="entry name" value="membrane protein fhac"/>
    <property type="match status" value="1"/>
</dbReference>
<evidence type="ECO:0000256" key="5">
    <source>
        <dbReference type="ARBA" id="ARBA00022692"/>
    </source>
</evidence>
<dbReference type="GO" id="GO:0098046">
    <property type="term" value="C:type V protein secretion system complex"/>
    <property type="evidence" value="ECO:0007669"/>
    <property type="project" value="TreeGrafter"/>
</dbReference>
<keyword evidence="8" id="KW-0998">Cell outer membrane</keyword>
<evidence type="ECO:0000256" key="7">
    <source>
        <dbReference type="ARBA" id="ARBA00023136"/>
    </source>
</evidence>
<evidence type="ECO:0000256" key="2">
    <source>
        <dbReference type="ARBA" id="ARBA00009055"/>
    </source>
</evidence>
<evidence type="ECO:0000256" key="9">
    <source>
        <dbReference type="SAM" id="MobiDB-lite"/>
    </source>
</evidence>
<dbReference type="PANTHER" id="PTHR34597:SF3">
    <property type="entry name" value="OUTER MEMBRANE TRANSPORTER CDIB"/>
    <property type="match status" value="1"/>
</dbReference>
<comment type="subcellular location">
    <subcellularLocation>
        <location evidence="1">Cell outer membrane</location>
    </subcellularLocation>
</comment>
<gene>
    <name evidence="11" type="ORF">D5R40_18395</name>
</gene>
<dbReference type="Pfam" id="PF03865">
    <property type="entry name" value="ShlB"/>
    <property type="match status" value="1"/>
</dbReference>
<dbReference type="PANTHER" id="PTHR34597">
    <property type="entry name" value="SLR1661 PROTEIN"/>
    <property type="match status" value="1"/>
</dbReference>
<keyword evidence="4" id="KW-1134">Transmembrane beta strand</keyword>
<evidence type="ECO:0000259" key="10">
    <source>
        <dbReference type="PROSITE" id="PS51779"/>
    </source>
</evidence>
<feature type="compositionally biased region" description="Polar residues" evidence="9">
    <location>
        <begin position="127"/>
        <end position="144"/>
    </location>
</feature>
<proteinExistence type="inferred from homology"/>
<dbReference type="GO" id="GO:0008320">
    <property type="term" value="F:protein transmembrane transporter activity"/>
    <property type="evidence" value="ECO:0007669"/>
    <property type="project" value="TreeGrafter"/>
</dbReference>